<dbReference type="InterPro" id="IPR036388">
    <property type="entry name" value="WH-like_DNA-bd_sf"/>
</dbReference>
<gene>
    <name evidence="6" type="ORF">WJU16_12980</name>
</gene>
<dbReference type="InterPro" id="IPR013249">
    <property type="entry name" value="RNA_pol_sigma70_r4_t2"/>
</dbReference>
<keyword evidence="3" id="KW-0731">Sigma factor</keyword>
<dbReference type="RefSeq" id="WP_341833925.1">
    <property type="nucleotide sequence ID" value="NZ_CP149822.1"/>
</dbReference>
<dbReference type="EMBL" id="CP149822">
    <property type="protein sequence ID" value="WZN38915.1"/>
    <property type="molecule type" value="Genomic_DNA"/>
</dbReference>
<proteinExistence type="inferred from homology"/>
<evidence type="ECO:0000256" key="4">
    <source>
        <dbReference type="ARBA" id="ARBA00023163"/>
    </source>
</evidence>
<keyword evidence="2" id="KW-0805">Transcription regulation</keyword>
<dbReference type="SUPFAM" id="SSF88946">
    <property type="entry name" value="Sigma2 domain of RNA polymerase sigma factors"/>
    <property type="match status" value="1"/>
</dbReference>
<dbReference type="SUPFAM" id="SSF88659">
    <property type="entry name" value="Sigma3 and sigma4 domains of RNA polymerase sigma factors"/>
    <property type="match status" value="1"/>
</dbReference>
<dbReference type="Gene3D" id="1.10.10.10">
    <property type="entry name" value="Winged helix-like DNA-binding domain superfamily/Winged helix DNA-binding domain"/>
    <property type="match status" value="1"/>
</dbReference>
<evidence type="ECO:0000313" key="6">
    <source>
        <dbReference type="EMBL" id="WZN38915.1"/>
    </source>
</evidence>
<dbReference type="NCBIfam" id="TIGR02937">
    <property type="entry name" value="sigma70-ECF"/>
    <property type="match status" value="1"/>
</dbReference>
<dbReference type="Gene3D" id="1.10.1740.10">
    <property type="match status" value="1"/>
</dbReference>
<dbReference type="Proteomes" id="UP001485459">
    <property type="component" value="Chromosome"/>
</dbReference>
<dbReference type="PANTHER" id="PTHR43133">
    <property type="entry name" value="RNA POLYMERASE ECF-TYPE SIGMA FACTO"/>
    <property type="match status" value="1"/>
</dbReference>
<name>A0ABZ2YIC2_9BACT</name>
<evidence type="ECO:0000256" key="3">
    <source>
        <dbReference type="ARBA" id="ARBA00023082"/>
    </source>
</evidence>
<keyword evidence="4" id="KW-0804">Transcription</keyword>
<dbReference type="Pfam" id="PF08281">
    <property type="entry name" value="Sigma70_r4_2"/>
    <property type="match status" value="1"/>
</dbReference>
<protein>
    <submittedName>
        <fullName evidence="6">RNA polymerase sigma-70 factor</fullName>
    </submittedName>
</protein>
<dbReference type="InterPro" id="IPR014327">
    <property type="entry name" value="RNA_pol_sigma70_bacteroid"/>
</dbReference>
<sequence>MGANSTYTDSELLTLLRAGDRQAFEEIYRRHWKNMYRTAYLVLHDDAASTDIVQDIFVWCWEKRAIMQVASLGGYLSMAVRYKVANYIRREKVRAGFFAEAEKLRLPEGAHEFTLELKELRSIIAQFTEELPGRCRDIFYLSRFEYLSNKEIAARLGISEKTVENQLTIALKRLRMRLGSFSAWMVLFL</sequence>
<dbReference type="InterPro" id="IPR013325">
    <property type="entry name" value="RNA_pol_sigma_r2"/>
</dbReference>
<accession>A0ABZ2YIC2</accession>
<keyword evidence="7" id="KW-1185">Reference proteome</keyword>
<dbReference type="NCBIfam" id="TIGR02985">
    <property type="entry name" value="Sig70_bacteroi1"/>
    <property type="match status" value="1"/>
</dbReference>
<evidence type="ECO:0000259" key="5">
    <source>
        <dbReference type="Pfam" id="PF08281"/>
    </source>
</evidence>
<dbReference type="PANTHER" id="PTHR43133:SF46">
    <property type="entry name" value="RNA POLYMERASE SIGMA-70 FACTOR ECF SUBFAMILY"/>
    <property type="match status" value="1"/>
</dbReference>
<reference evidence="7" key="1">
    <citation type="submission" date="2024-03" db="EMBL/GenBank/DDBJ databases">
        <title>Chitinophaga horti sp. nov., isolated from garden soil.</title>
        <authorList>
            <person name="Lee D.S."/>
            <person name="Han D.M."/>
            <person name="Baek J.H."/>
            <person name="Choi D.G."/>
            <person name="Jeon J.H."/>
            <person name="Jeon C.O."/>
        </authorList>
    </citation>
    <scope>NUCLEOTIDE SEQUENCE [LARGE SCALE GENOMIC DNA]</scope>
    <source>
        <strain evidence="7">GPA1</strain>
    </source>
</reference>
<evidence type="ECO:0000256" key="2">
    <source>
        <dbReference type="ARBA" id="ARBA00023015"/>
    </source>
</evidence>
<evidence type="ECO:0000313" key="7">
    <source>
        <dbReference type="Proteomes" id="UP001485459"/>
    </source>
</evidence>
<comment type="similarity">
    <text evidence="1">Belongs to the sigma-70 factor family. ECF subfamily.</text>
</comment>
<dbReference type="InterPro" id="IPR013324">
    <property type="entry name" value="RNA_pol_sigma_r3/r4-like"/>
</dbReference>
<organism evidence="6 7">
    <name type="scientific">Chitinophaga pollutisoli</name>
    <dbReference type="NCBI Taxonomy" id="3133966"/>
    <lineage>
        <taxon>Bacteria</taxon>
        <taxon>Pseudomonadati</taxon>
        <taxon>Bacteroidota</taxon>
        <taxon>Chitinophagia</taxon>
        <taxon>Chitinophagales</taxon>
        <taxon>Chitinophagaceae</taxon>
        <taxon>Chitinophaga</taxon>
    </lineage>
</organism>
<evidence type="ECO:0000256" key="1">
    <source>
        <dbReference type="ARBA" id="ARBA00010641"/>
    </source>
</evidence>
<feature type="domain" description="RNA polymerase sigma factor 70 region 4 type 2" evidence="5">
    <location>
        <begin position="124"/>
        <end position="174"/>
    </location>
</feature>
<dbReference type="InterPro" id="IPR014284">
    <property type="entry name" value="RNA_pol_sigma-70_dom"/>
</dbReference>
<dbReference type="InterPro" id="IPR039425">
    <property type="entry name" value="RNA_pol_sigma-70-like"/>
</dbReference>